<accession>G8ZKL8</accession>
<proteinExistence type="predicted"/>
<gene>
    <name evidence="1" type="ordered locus">PAB1570.1n</name>
</gene>
<sequence>MVWVKTRVGRRADYTRSGFREGKYSEEELKKKVRVKDVWIFYKINWLYICEEVV</sequence>
<dbReference type="Proteomes" id="UP000009139">
    <property type="component" value="Chromosome"/>
</dbReference>
<name>G8ZKL8_PYRAB</name>
<dbReference type="RefSeq" id="WP_231845532.1">
    <property type="nucleotide sequence ID" value="NC_000868.1"/>
</dbReference>
<organism evidence="1 2">
    <name type="scientific">Pyrococcus abyssi (strain GE5 / Orsay)</name>
    <dbReference type="NCBI Taxonomy" id="272844"/>
    <lineage>
        <taxon>Archaea</taxon>
        <taxon>Methanobacteriati</taxon>
        <taxon>Methanobacteriota</taxon>
        <taxon>Thermococci</taxon>
        <taxon>Thermococcales</taxon>
        <taxon>Thermococcaceae</taxon>
        <taxon>Pyrococcus</taxon>
    </lineage>
</organism>
<evidence type="ECO:0000313" key="1">
    <source>
        <dbReference type="EMBL" id="CCE70661.1"/>
    </source>
</evidence>
<evidence type="ECO:0000313" key="2">
    <source>
        <dbReference type="Proteomes" id="UP000009139"/>
    </source>
</evidence>
<protein>
    <submittedName>
        <fullName evidence="1">Uncharacterized protein</fullName>
    </submittedName>
</protein>
<reference evidence="1 2" key="1">
    <citation type="journal article" date="2012" name="Curr. Microbiol.">
        <title>Re-annotation of two hyperthermophilic archaea Pyrococcus abyssi GE5 and Pyrococcus furiosus DSM 3638.</title>
        <authorList>
            <person name="Gao J."/>
            <person name="Wang J."/>
        </authorList>
    </citation>
    <scope>GENOME REANNOTATION</scope>
    <source>
        <strain evidence="2">GE5 / Orsay</strain>
    </source>
</reference>
<dbReference type="AlphaFoldDB" id="G8ZKL8"/>
<comment type="miscellaneous">
    <text evidence="1">The sequence shown here is derived from an EMBL/GenBank/DDBJ third party annotation (TPA) entry.</text>
</comment>
<dbReference type="EMBL" id="HE613800">
    <property type="protein sequence ID" value="CCE70661.1"/>
    <property type="molecule type" value="Genomic_DNA"/>
</dbReference>